<keyword evidence="2" id="KW-1133">Transmembrane helix</keyword>
<dbReference type="RefSeq" id="WP_126613283.1">
    <property type="nucleotide sequence ID" value="NZ_CP034562.1"/>
</dbReference>
<dbReference type="AlphaFoldDB" id="A0A3Q9FKZ5"/>
<feature type="repeat" description="TPR" evidence="1">
    <location>
        <begin position="55"/>
        <end position="88"/>
    </location>
</feature>
<keyword evidence="4" id="KW-1185">Reference proteome</keyword>
<evidence type="ECO:0000313" key="4">
    <source>
        <dbReference type="Proteomes" id="UP000267268"/>
    </source>
</evidence>
<dbReference type="PROSITE" id="PS50005">
    <property type="entry name" value="TPR"/>
    <property type="match status" value="1"/>
</dbReference>
<accession>A0A3Q9FKZ5</accession>
<evidence type="ECO:0000256" key="1">
    <source>
        <dbReference type="PROSITE-ProRule" id="PRU00339"/>
    </source>
</evidence>
<dbReference type="SUPFAM" id="SSF48452">
    <property type="entry name" value="TPR-like"/>
    <property type="match status" value="1"/>
</dbReference>
<dbReference type="OrthoDB" id="975826at2"/>
<dbReference type="InterPro" id="IPR011990">
    <property type="entry name" value="TPR-like_helical_dom_sf"/>
</dbReference>
<keyword evidence="1" id="KW-0802">TPR repeat</keyword>
<feature type="transmembrane region" description="Helical" evidence="2">
    <location>
        <begin position="154"/>
        <end position="176"/>
    </location>
</feature>
<dbReference type="EMBL" id="CP034562">
    <property type="protein sequence ID" value="AZQ62095.1"/>
    <property type="molecule type" value="Genomic_DNA"/>
</dbReference>
<keyword evidence="2" id="KW-0812">Transmembrane</keyword>
<protein>
    <submittedName>
        <fullName evidence="3">Uncharacterized protein</fullName>
    </submittedName>
</protein>
<proteinExistence type="predicted"/>
<gene>
    <name evidence="3" type="ORF">EI427_07525</name>
</gene>
<dbReference type="Gene3D" id="1.25.40.10">
    <property type="entry name" value="Tetratricopeptide repeat domain"/>
    <property type="match status" value="1"/>
</dbReference>
<dbReference type="InterPro" id="IPR019734">
    <property type="entry name" value="TPR_rpt"/>
</dbReference>
<organism evidence="3 4">
    <name type="scientific">Flammeovirga pectinis</name>
    <dbReference type="NCBI Taxonomy" id="2494373"/>
    <lineage>
        <taxon>Bacteria</taxon>
        <taxon>Pseudomonadati</taxon>
        <taxon>Bacteroidota</taxon>
        <taxon>Cytophagia</taxon>
        <taxon>Cytophagales</taxon>
        <taxon>Flammeovirgaceae</taxon>
        <taxon>Flammeovirga</taxon>
    </lineage>
</organism>
<evidence type="ECO:0000313" key="3">
    <source>
        <dbReference type="EMBL" id="AZQ62095.1"/>
    </source>
</evidence>
<dbReference type="Proteomes" id="UP000267268">
    <property type="component" value="Chromosome 1"/>
</dbReference>
<evidence type="ECO:0000256" key="2">
    <source>
        <dbReference type="SAM" id="Phobius"/>
    </source>
</evidence>
<dbReference type="KEGG" id="fll:EI427_07525"/>
<sequence length="304" mass="35242">MKNTFSYSDHLTRFIERIYEIKESHNNQISQSELKATALEMGLTDFEWDQMQDLFTSHFTRAMSYHKYKNWEDAISELDQALTINPFDEKTLFLMSSCYANRYYEGEERDDREKSILFANKTLEVNPLDQKALQLLSSLKKEARQRKIIERESIKTLVVACTFGAIIFTALAYLSFSNTVMTSSLPFETASASVDLKTNEFTPDVEYQNASIDHENSYFYLTENVIKVFERKAALVLQGKFSEKNNAGVSVRWKDIEGNIVHSEHFTPQYLNDIKDPINDKFKLIRFLESEKAIAIAKVHIVID</sequence>
<keyword evidence="2" id="KW-0472">Membrane</keyword>
<name>A0A3Q9FKZ5_9BACT</name>
<reference evidence="3 4" key="1">
    <citation type="submission" date="2018-12" db="EMBL/GenBank/DDBJ databases">
        <title>Flammeovirga pectinis sp. nov., isolated from the gut of the Korean scallop, Patinopecten yessoensis.</title>
        <authorList>
            <person name="Bae J.-W."/>
            <person name="Jeong Y.-S."/>
            <person name="Kang W."/>
        </authorList>
    </citation>
    <scope>NUCLEOTIDE SEQUENCE [LARGE SCALE GENOMIC DNA]</scope>
    <source>
        <strain evidence="3 4">L12M1</strain>
    </source>
</reference>